<dbReference type="AlphaFoldDB" id="A0A6J4TVI3"/>
<dbReference type="PANTHER" id="PTHR23070">
    <property type="entry name" value="BCS1 AAA-TYPE ATPASE"/>
    <property type="match status" value="1"/>
</dbReference>
<dbReference type="InterPro" id="IPR027417">
    <property type="entry name" value="P-loop_NTPase"/>
</dbReference>
<feature type="domain" description="AAA+ ATPase" evidence="2">
    <location>
        <begin position="144"/>
        <end position="284"/>
    </location>
</feature>
<gene>
    <name evidence="3" type="ORF">AVDCRST_MAG67-4494</name>
</gene>
<reference evidence="3" key="1">
    <citation type="submission" date="2020-02" db="EMBL/GenBank/DDBJ databases">
        <authorList>
            <person name="Meier V. D."/>
        </authorList>
    </citation>
    <scope>NUCLEOTIDE SEQUENCE</scope>
    <source>
        <strain evidence="3">AVDCRST_MAG67</strain>
    </source>
</reference>
<dbReference type="InterPro" id="IPR003593">
    <property type="entry name" value="AAA+_ATPase"/>
</dbReference>
<dbReference type="Gene3D" id="3.40.50.300">
    <property type="entry name" value="P-loop containing nucleotide triphosphate hydrolases"/>
    <property type="match status" value="1"/>
</dbReference>
<evidence type="ECO:0000313" key="3">
    <source>
        <dbReference type="EMBL" id="CAA9533016.1"/>
    </source>
</evidence>
<evidence type="ECO:0000256" key="1">
    <source>
        <dbReference type="ARBA" id="ARBA00007448"/>
    </source>
</evidence>
<dbReference type="Pfam" id="PF00004">
    <property type="entry name" value="AAA"/>
    <property type="match status" value="1"/>
</dbReference>
<accession>A0A6J4TVI3</accession>
<protein>
    <submittedName>
        <fullName evidence="3">Phage protein</fullName>
    </submittedName>
</protein>
<sequence>MRHRGFAAREITPERLSELGLRVEMSELRAGNSNLLLHDDEGALALLQMYGGEAKGSPLQATVTVAAHDPHAADWLAERVAQAFGAPDPAPHLVPMTFWTRTSHGPRPMPKLIASPLWEEIADNYAAQACTGLERLMATQALDGGRLILWQGPPGTGKTYALRALARAWRDWCDFHVVVDPDIFFGEDSSYLIDILFLEPRRDPEGKPKARLIVLEDAGELVAADARAQTGQALSRLLNVTDGLLGQGLNLCTLITTNEPIDKLHPAVLRPGRCAAQIEVPALDVATANRWLERHDHTDRVSEPVTVAQLFAQTGGANESPA</sequence>
<dbReference type="EMBL" id="CADCVQ010000176">
    <property type="protein sequence ID" value="CAA9533016.1"/>
    <property type="molecule type" value="Genomic_DNA"/>
</dbReference>
<dbReference type="InterPro" id="IPR045969">
    <property type="entry name" value="DUF5925"/>
</dbReference>
<organism evidence="3">
    <name type="scientific">uncultured Solirubrobacteraceae bacterium</name>
    <dbReference type="NCBI Taxonomy" id="1162706"/>
    <lineage>
        <taxon>Bacteria</taxon>
        <taxon>Bacillati</taxon>
        <taxon>Actinomycetota</taxon>
        <taxon>Thermoleophilia</taxon>
        <taxon>Solirubrobacterales</taxon>
        <taxon>Solirubrobacteraceae</taxon>
        <taxon>environmental samples</taxon>
    </lineage>
</organism>
<dbReference type="Pfam" id="PF19347">
    <property type="entry name" value="DUF5925"/>
    <property type="match status" value="1"/>
</dbReference>
<dbReference type="InterPro" id="IPR003959">
    <property type="entry name" value="ATPase_AAA_core"/>
</dbReference>
<proteinExistence type="inferred from homology"/>
<dbReference type="GO" id="GO:0016887">
    <property type="term" value="F:ATP hydrolysis activity"/>
    <property type="evidence" value="ECO:0007669"/>
    <property type="project" value="InterPro"/>
</dbReference>
<dbReference type="SUPFAM" id="SSF52540">
    <property type="entry name" value="P-loop containing nucleoside triphosphate hydrolases"/>
    <property type="match status" value="1"/>
</dbReference>
<evidence type="ECO:0000259" key="2">
    <source>
        <dbReference type="SMART" id="SM00382"/>
    </source>
</evidence>
<dbReference type="GO" id="GO:0005524">
    <property type="term" value="F:ATP binding"/>
    <property type="evidence" value="ECO:0007669"/>
    <property type="project" value="InterPro"/>
</dbReference>
<comment type="similarity">
    <text evidence="1">Belongs to the AAA ATPase family. BCS1 subfamily.</text>
</comment>
<name>A0A6J4TVI3_9ACTN</name>
<dbReference type="SMART" id="SM00382">
    <property type="entry name" value="AAA"/>
    <property type="match status" value="1"/>
</dbReference>
<dbReference type="InterPro" id="IPR050747">
    <property type="entry name" value="Mitochondrial_chaperone_BCS1"/>
</dbReference>